<feature type="transmembrane region" description="Helical" evidence="7">
    <location>
        <begin position="209"/>
        <end position="226"/>
    </location>
</feature>
<feature type="transmembrane region" description="Helical" evidence="7">
    <location>
        <begin position="125"/>
        <end position="145"/>
    </location>
</feature>
<dbReference type="InterPro" id="IPR047660">
    <property type="entry name" value="DsrM"/>
</dbReference>
<evidence type="ECO:0000256" key="7">
    <source>
        <dbReference type="SAM" id="Phobius"/>
    </source>
</evidence>
<keyword evidence="3 7" id="KW-0812">Transmembrane</keyword>
<dbReference type="GO" id="GO:0016491">
    <property type="term" value="F:oxidoreductase activity"/>
    <property type="evidence" value="ECO:0007669"/>
    <property type="project" value="UniProtKB-KW"/>
</dbReference>
<dbReference type="RefSeq" id="WP_011744046.1">
    <property type="nucleotide sequence ID" value="NC_008639.1"/>
</dbReference>
<proteinExistence type="predicted"/>
<keyword evidence="5" id="KW-0560">Oxidoreductase</keyword>
<dbReference type="Gene3D" id="1.20.950.20">
    <property type="entry name" value="Transmembrane di-heme cytochromes, Chain C"/>
    <property type="match status" value="1"/>
</dbReference>
<evidence type="ECO:0000256" key="5">
    <source>
        <dbReference type="ARBA" id="ARBA00023002"/>
    </source>
</evidence>
<evidence type="ECO:0000256" key="2">
    <source>
        <dbReference type="ARBA" id="ARBA00022475"/>
    </source>
</evidence>
<evidence type="ECO:0000256" key="4">
    <source>
        <dbReference type="ARBA" id="ARBA00022989"/>
    </source>
</evidence>
<dbReference type="Proteomes" id="UP000008701">
    <property type="component" value="Chromosome"/>
</dbReference>
<dbReference type="AlphaFoldDB" id="A1BCS9"/>
<dbReference type="GO" id="GO:0005886">
    <property type="term" value="C:plasma membrane"/>
    <property type="evidence" value="ECO:0007669"/>
    <property type="project" value="UniProtKB-SubCell"/>
</dbReference>
<dbReference type="InterPro" id="IPR023234">
    <property type="entry name" value="NarG-like_domain"/>
</dbReference>
<evidence type="ECO:0000256" key="3">
    <source>
        <dbReference type="ARBA" id="ARBA00022692"/>
    </source>
</evidence>
<dbReference type="InterPro" id="IPR036197">
    <property type="entry name" value="NarG-like_sf"/>
</dbReference>
<evidence type="ECO:0000259" key="8">
    <source>
        <dbReference type="Pfam" id="PF02665"/>
    </source>
</evidence>
<dbReference type="KEGG" id="cph:Cpha266_0136"/>
<feature type="domain" description="NarG-like" evidence="8">
    <location>
        <begin position="122"/>
        <end position="278"/>
    </location>
</feature>
<dbReference type="OrthoDB" id="9769404at2"/>
<comment type="subcellular location">
    <subcellularLocation>
        <location evidence="1">Cell membrane</location>
        <topology evidence="1">Multi-pass membrane protein</topology>
    </subcellularLocation>
</comment>
<keyword evidence="2" id="KW-1003">Cell membrane</keyword>
<gene>
    <name evidence="9" type="ordered locus">Cpha266_0136</name>
</gene>
<evidence type="ECO:0000256" key="6">
    <source>
        <dbReference type="ARBA" id="ARBA00023136"/>
    </source>
</evidence>
<dbReference type="EMBL" id="CP000492">
    <property type="protein sequence ID" value="ABL64206.1"/>
    <property type="molecule type" value="Genomic_DNA"/>
</dbReference>
<sequence length="331" mass="38382" precursor="true">MKKVLMPIVMVAVLGLIPFIGVTYAGLDYLFGVIIPYASVLIFIAGFVYRLVDWLKRPVPFRITTTCGQEKSLDWIKQNKLDSPSRAWHAAFRVLFEVFFFRSLFRNTRSELREGPSLVHGSSKWLWMGGLVFHWSLLVIGLRHARYFFVMVPDFIQLVEGADRFFDLALPAFYLTDALVLSAVTFLFVRRMSDAKMRIISLQTDYFPLFLITGIVLVGIIMRYIVKVDVMPVKDQMLRLVAFNFEAPAPIGALFYVHLFLVCVLAVYFPFSKLMHMGAIFLSPTRNLCNNSREKRHVNPWNAAIKFRTYTEYEDEYREKMKKAKLPVEKQ</sequence>
<protein>
    <submittedName>
        <fullName evidence="9">Putative sulfite reductase-associated electron transfer protein DsrM</fullName>
    </submittedName>
</protein>
<evidence type="ECO:0000313" key="9">
    <source>
        <dbReference type="EMBL" id="ABL64206.1"/>
    </source>
</evidence>
<feature type="transmembrane region" description="Helical" evidence="7">
    <location>
        <begin position="6"/>
        <end position="27"/>
    </location>
</feature>
<feature type="transmembrane region" description="Helical" evidence="7">
    <location>
        <begin position="34"/>
        <end position="52"/>
    </location>
</feature>
<evidence type="ECO:0000256" key="1">
    <source>
        <dbReference type="ARBA" id="ARBA00004651"/>
    </source>
</evidence>
<keyword evidence="10" id="KW-1185">Reference proteome</keyword>
<keyword evidence="4 7" id="KW-1133">Transmembrane helix</keyword>
<keyword evidence="6 7" id="KW-0472">Membrane</keyword>
<dbReference type="Pfam" id="PF02665">
    <property type="entry name" value="Nitrate_red_gam"/>
    <property type="match status" value="1"/>
</dbReference>
<organism evidence="9 10">
    <name type="scientific">Chlorobium phaeobacteroides (strain DSM 266 / SMG 266 / 2430)</name>
    <dbReference type="NCBI Taxonomy" id="290317"/>
    <lineage>
        <taxon>Bacteria</taxon>
        <taxon>Pseudomonadati</taxon>
        <taxon>Chlorobiota</taxon>
        <taxon>Chlorobiia</taxon>
        <taxon>Chlorobiales</taxon>
        <taxon>Chlorobiaceae</taxon>
        <taxon>Chlorobium/Pelodictyon group</taxon>
        <taxon>Chlorobium</taxon>
    </lineage>
</organism>
<dbReference type="HOGENOM" id="CLU_067516_0_0_10"/>
<dbReference type="NCBIfam" id="NF038037">
    <property type="entry name" value="cytob_DsrM"/>
    <property type="match status" value="1"/>
</dbReference>
<accession>A1BCS9</accession>
<feature type="transmembrane region" description="Helical" evidence="7">
    <location>
        <begin position="253"/>
        <end position="271"/>
    </location>
</feature>
<dbReference type="eggNOG" id="COG2181">
    <property type="taxonomic scope" value="Bacteria"/>
</dbReference>
<feature type="transmembrane region" description="Helical" evidence="7">
    <location>
        <begin position="165"/>
        <end position="189"/>
    </location>
</feature>
<dbReference type="STRING" id="290317.Cpha266_0136"/>
<dbReference type="SUPFAM" id="SSF103501">
    <property type="entry name" value="Respiratory nitrate reductase 1 gamma chain"/>
    <property type="match status" value="1"/>
</dbReference>
<reference evidence="9 10" key="1">
    <citation type="submission" date="2006-12" db="EMBL/GenBank/DDBJ databases">
        <title>Complete sequence of Chlorobium phaeobacteroides DSM 266.</title>
        <authorList>
            <consortium name="US DOE Joint Genome Institute"/>
            <person name="Copeland A."/>
            <person name="Lucas S."/>
            <person name="Lapidus A."/>
            <person name="Barry K."/>
            <person name="Detter J.C."/>
            <person name="Glavina del Rio T."/>
            <person name="Hammon N."/>
            <person name="Israni S."/>
            <person name="Pitluck S."/>
            <person name="Goltsman E."/>
            <person name="Schmutz J."/>
            <person name="Larimer F."/>
            <person name="Land M."/>
            <person name="Hauser L."/>
            <person name="Mikhailova N."/>
            <person name="Li T."/>
            <person name="Overmann J."/>
            <person name="Bryant D.A."/>
            <person name="Richardson P."/>
        </authorList>
    </citation>
    <scope>NUCLEOTIDE SEQUENCE [LARGE SCALE GENOMIC DNA]</scope>
    <source>
        <strain evidence="9 10">DSM 266</strain>
    </source>
</reference>
<evidence type="ECO:0000313" key="10">
    <source>
        <dbReference type="Proteomes" id="UP000008701"/>
    </source>
</evidence>
<name>A1BCS9_CHLPD</name>